<dbReference type="FunFam" id="3.40.50.300:FF:000006">
    <property type="entry name" value="DNA-binding transcriptional regulator NtrC"/>
    <property type="match status" value="1"/>
</dbReference>
<dbReference type="Pfam" id="PF01590">
    <property type="entry name" value="GAF"/>
    <property type="match status" value="1"/>
</dbReference>
<dbReference type="InterPro" id="IPR029016">
    <property type="entry name" value="GAF-like_dom_sf"/>
</dbReference>
<dbReference type="Pfam" id="PF00158">
    <property type="entry name" value="Sigma54_activat"/>
    <property type="match status" value="1"/>
</dbReference>
<gene>
    <name evidence="7" type="ORF">BpJC7_01500</name>
</gene>
<dbReference type="Pfam" id="PF25601">
    <property type="entry name" value="AAA_lid_14"/>
    <property type="match status" value="1"/>
</dbReference>
<keyword evidence="8" id="KW-1185">Reference proteome</keyword>
<dbReference type="GO" id="GO:0005524">
    <property type="term" value="F:ATP binding"/>
    <property type="evidence" value="ECO:0007669"/>
    <property type="project" value="UniProtKB-KW"/>
</dbReference>
<evidence type="ECO:0000256" key="2">
    <source>
        <dbReference type="ARBA" id="ARBA00022840"/>
    </source>
</evidence>
<name>A0A5J4JE79_9BACI</name>
<evidence type="ECO:0000313" key="8">
    <source>
        <dbReference type="Proteomes" id="UP000391919"/>
    </source>
</evidence>
<evidence type="ECO:0000256" key="3">
    <source>
        <dbReference type="ARBA" id="ARBA00023015"/>
    </source>
</evidence>
<dbReference type="PROSITE" id="PS50045">
    <property type="entry name" value="SIGMA54_INTERACT_4"/>
    <property type="match status" value="1"/>
</dbReference>
<dbReference type="Gene3D" id="1.10.8.60">
    <property type="match status" value="1"/>
</dbReference>
<protein>
    <submittedName>
        <fullName evidence="7">Sigma-54-dependent Fis family transcriptional regulator</fullName>
    </submittedName>
</protein>
<dbReference type="PANTHER" id="PTHR32071:SF101">
    <property type="entry name" value="ACETOIN DEHYDROGENASE OPERON TRANSCRIPTIONAL ACTIVATOR ACOR"/>
    <property type="match status" value="1"/>
</dbReference>
<dbReference type="Proteomes" id="UP000391919">
    <property type="component" value="Unassembled WGS sequence"/>
</dbReference>
<dbReference type="SUPFAM" id="SSF52540">
    <property type="entry name" value="P-loop containing nucleoside triphosphate hydrolases"/>
    <property type="match status" value="1"/>
</dbReference>
<keyword evidence="1" id="KW-0547">Nucleotide-binding</keyword>
<dbReference type="Pfam" id="PF02954">
    <property type="entry name" value="HTH_8"/>
    <property type="match status" value="1"/>
</dbReference>
<dbReference type="InterPro" id="IPR009057">
    <property type="entry name" value="Homeodomain-like_sf"/>
</dbReference>
<dbReference type="InterPro" id="IPR002197">
    <property type="entry name" value="HTH_Fis"/>
</dbReference>
<dbReference type="PROSITE" id="PS00676">
    <property type="entry name" value="SIGMA54_INTERACT_2"/>
    <property type="match status" value="1"/>
</dbReference>
<dbReference type="PANTHER" id="PTHR32071">
    <property type="entry name" value="TRANSCRIPTIONAL REGULATORY PROTEIN"/>
    <property type="match status" value="1"/>
</dbReference>
<dbReference type="InterPro" id="IPR003018">
    <property type="entry name" value="GAF"/>
</dbReference>
<dbReference type="GO" id="GO:0043565">
    <property type="term" value="F:sequence-specific DNA binding"/>
    <property type="evidence" value="ECO:0007669"/>
    <property type="project" value="InterPro"/>
</dbReference>
<keyword evidence="5" id="KW-0804">Transcription</keyword>
<dbReference type="SMART" id="SM00382">
    <property type="entry name" value="AAA"/>
    <property type="match status" value="1"/>
</dbReference>
<reference evidence="7 8" key="1">
    <citation type="submission" date="2019-09" db="EMBL/GenBank/DDBJ databases">
        <title>Draft genome sequence of Bacillus sp. JC-7.</title>
        <authorList>
            <person name="Tanaka N."/>
            <person name="Shiwa Y."/>
            <person name="Fujita N."/>
            <person name="Tanasupawat S."/>
        </authorList>
    </citation>
    <scope>NUCLEOTIDE SEQUENCE [LARGE SCALE GENOMIC DNA]</scope>
    <source>
        <strain evidence="7 8">JC-7</strain>
    </source>
</reference>
<keyword evidence="2" id="KW-0067">ATP-binding</keyword>
<dbReference type="PRINTS" id="PR01590">
    <property type="entry name" value="HTHFIS"/>
</dbReference>
<dbReference type="PROSITE" id="PS00688">
    <property type="entry name" value="SIGMA54_INTERACT_3"/>
    <property type="match status" value="1"/>
</dbReference>
<accession>A0A5J4JE79</accession>
<evidence type="ECO:0000313" key="7">
    <source>
        <dbReference type="EMBL" id="GER68847.1"/>
    </source>
</evidence>
<keyword evidence="4" id="KW-0238">DNA-binding</keyword>
<sequence>MAVCYLNTWKRFVQEGTLDPARLNKRIAESWYRCKKRDVNPYLRKGQHILPDYKLAKKRELHKVFLDTMAKHLKQMEHMIREAGMMALIIDPEGYVLSISGSLRTIHEAEKINFVEGVCWTEEQVGTNAIGTSLQTGEAVMVNGTEHFSIASHQWSCAAAPIYDSRKNLLGVIDLSCPYEQSHPFMLGMASSLAYAVEQETFRLASLRHEVLVQKAVKLAEQYTDQPFVIVDQEGKAVAASRPVREKVPGYFGRPLEEITSKAFTILKQSPLLSSYQEKIGTCFLLSEYPNQLIRKNQKETFHFQGAAGINKSFQDTLQKTKLAALSDTTCFITGETGTGKELIASAIHENSRRKNGPFVAVNCGAIPRDLMESEFFGYAEGAFTGAKKHGYKGKFEQANGGTLFLDEVAELPFSMQTALLRVVQERKVVPVGAAKEVAVDVRIVAATHRDLPKLVKEGKFREDLYYRLFVFPIHVPPLRERKEDIPALIRYLCKQRNWDFVVPRFAMEKMLDYDWPGNIRELMNVLENMQLLNMAGEEEVERYVRNYFSAQKGLPEAEKQAPELSAREKIERDMIIETLKHTKGKAAAAAKLLDIPRSTFYRKLRKYGL</sequence>
<dbReference type="CDD" id="cd00009">
    <property type="entry name" value="AAA"/>
    <property type="match status" value="1"/>
</dbReference>
<dbReference type="InterPro" id="IPR025944">
    <property type="entry name" value="Sigma_54_int_dom_CS"/>
</dbReference>
<evidence type="ECO:0000256" key="4">
    <source>
        <dbReference type="ARBA" id="ARBA00023125"/>
    </source>
</evidence>
<dbReference type="Gene3D" id="3.30.450.40">
    <property type="match status" value="1"/>
</dbReference>
<dbReference type="InterPro" id="IPR025943">
    <property type="entry name" value="Sigma_54_int_dom_ATP-bd_2"/>
</dbReference>
<dbReference type="InterPro" id="IPR058031">
    <property type="entry name" value="AAA_lid_NorR"/>
</dbReference>
<organism evidence="7 8">
    <name type="scientific">Weizmannia acidilactici</name>
    <dbReference type="NCBI Taxonomy" id="2607726"/>
    <lineage>
        <taxon>Bacteria</taxon>
        <taxon>Bacillati</taxon>
        <taxon>Bacillota</taxon>
        <taxon>Bacilli</taxon>
        <taxon>Bacillales</taxon>
        <taxon>Bacillaceae</taxon>
        <taxon>Heyndrickxia</taxon>
    </lineage>
</organism>
<keyword evidence="3" id="KW-0805">Transcription regulation</keyword>
<comment type="caution">
    <text evidence="7">The sequence shown here is derived from an EMBL/GenBank/DDBJ whole genome shotgun (WGS) entry which is preliminary data.</text>
</comment>
<dbReference type="InterPro" id="IPR027417">
    <property type="entry name" value="P-loop_NTPase"/>
</dbReference>
<evidence type="ECO:0000256" key="5">
    <source>
        <dbReference type="ARBA" id="ARBA00023163"/>
    </source>
</evidence>
<proteinExistence type="predicted"/>
<dbReference type="RefSeq" id="WP_151680504.1">
    <property type="nucleotide sequence ID" value="NZ_BKZP01000008.1"/>
</dbReference>
<dbReference type="Gene3D" id="1.10.10.60">
    <property type="entry name" value="Homeodomain-like"/>
    <property type="match status" value="1"/>
</dbReference>
<dbReference type="GO" id="GO:0006355">
    <property type="term" value="P:regulation of DNA-templated transcription"/>
    <property type="evidence" value="ECO:0007669"/>
    <property type="project" value="InterPro"/>
</dbReference>
<evidence type="ECO:0000256" key="1">
    <source>
        <dbReference type="ARBA" id="ARBA00022741"/>
    </source>
</evidence>
<dbReference type="SUPFAM" id="SSF46689">
    <property type="entry name" value="Homeodomain-like"/>
    <property type="match status" value="1"/>
</dbReference>
<dbReference type="InterPro" id="IPR003593">
    <property type="entry name" value="AAA+_ATPase"/>
</dbReference>
<feature type="domain" description="Sigma-54 factor interaction" evidence="6">
    <location>
        <begin position="307"/>
        <end position="532"/>
    </location>
</feature>
<evidence type="ECO:0000259" key="6">
    <source>
        <dbReference type="PROSITE" id="PS50045"/>
    </source>
</evidence>
<dbReference type="Gene3D" id="3.40.50.300">
    <property type="entry name" value="P-loop containing nucleotide triphosphate hydrolases"/>
    <property type="match status" value="1"/>
</dbReference>
<dbReference type="AlphaFoldDB" id="A0A5J4JE79"/>
<dbReference type="InterPro" id="IPR002078">
    <property type="entry name" value="Sigma_54_int"/>
</dbReference>
<dbReference type="EMBL" id="BKZQ01000002">
    <property type="protein sequence ID" value="GER68847.1"/>
    <property type="molecule type" value="Genomic_DNA"/>
</dbReference>